<organism evidence="1">
    <name type="scientific">marine sediment metagenome</name>
    <dbReference type="NCBI Taxonomy" id="412755"/>
    <lineage>
        <taxon>unclassified sequences</taxon>
        <taxon>metagenomes</taxon>
        <taxon>ecological metagenomes</taxon>
    </lineage>
</organism>
<dbReference type="EMBL" id="LAZR01061654">
    <property type="protein sequence ID" value="KKK63150.1"/>
    <property type="molecule type" value="Genomic_DNA"/>
</dbReference>
<dbReference type="AlphaFoldDB" id="A0A0F8XPN4"/>
<evidence type="ECO:0000313" key="1">
    <source>
        <dbReference type="EMBL" id="KKK63150.1"/>
    </source>
</evidence>
<sequence>KLKKYDGNSYQCFRRKNNYAWIGLRYVEVTTSPFAVDFITNFKDVKTFLN</sequence>
<accession>A0A0F8XPN4</accession>
<feature type="non-terminal residue" evidence="1">
    <location>
        <position position="1"/>
    </location>
</feature>
<gene>
    <name evidence="1" type="ORF">LCGC14_2997210</name>
</gene>
<reference evidence="1" key="1">
    <citation type="journal article" date="2015" name="Nature">
        <title>Complex archaea that bridge the gap between prokaryotes and eukaryotes.</title>
        <authorList>
            <person name="Spang A."/>
            <person name="Saw J.H."/>
            <person name="Jorgensen S.L."/>
            <person name="Zaremba-Niedzwiedzka K."/>
            <person name="Martijn J."/>
            <person name="Lind A.E."/>
            <person name="van Eijk R."/>
            <person name="Schleper C."/>
            <person name="Guy L."/>
            <person name="Ettema T.J."/>
        </authorList>
    </citation>
    <scope>NUCLEOTIDE SEQUENCE</scope>
</reference>
<name>A0A0F8XPN4_9ZZZZ</name>
<comment type="caution">
    <text evidence="1">The sequence shown here is derived from an EMBL/GenBank/DDBJ whole genome shotgun (WGS) entry which is preliminary data.</text>
</comment>
<protein>
    <submittedName>
        <fullName evidence="1">Uncharacterized protein</fullName>
    </submittedName>
</protein>
<proteinExistence type="predicted"/>